<evidence type="ECO:0000259" key="1">
    <source>
        <dbReference type="PROSITE" id="PS51048"/>
    </source>
</evidence>
<feature type="domain" description="SGS" evidence="1">
    <location>
        <begin position="93"/>
        <end position="169"/>
    </location>
</feature>
<evidence type="ECO:0000313" key="3">
    <source>
        <dbReference type="Proteomes" id="UP000001542"/>
    </source>
</evidence>
<dbReference type="KEGG" id="tva:4753110"/>
<dbReference type="CDD" id="cd06466">
    <property type="entry name" value="p23_CS_SGT1_like"/>
    <property type="match status" value="1"/>
</dbReference>
<dbReference type="InterPro" id="IPR007052">
    <property type="entry name" value="CS_dom"/>
</dbReference>
<dbReference type="InterPro" id="IPR008978">
    <property type="entry name" value="HSP20-like_chaperone"/>
</dbReference>
<dbReference type="Pfam" id="PF05002">
    <property type="entry name" value="SGS"/>
    <property type="match status" value="1"/>
</dbReference>
<dbReference type="FunFam" id="2.60.40.790:FF:000133">
    <property type="match status" value="1"/>
</dbReference>
<dbReference type="STRING" id="5722.A2FIC0"/>
<protein>
    <submittedName>
        <fullName evidence="2">SGS domain containing protein</fullName>
    </submittedName>
</protein>
<name>A2FIC0_TRIV3</name>
<accession>A2FIC0</accession>
<dbReference type="Pfam" id="PF04969">
    <property type="entry name" value="CS"/>
    <property type="match status" value="1"/>
</dbReference>
<dbReference type="OrthoDB" id="1898560at2759"/>
<dbReference type="InParanoid" id="A2FIC0"/>
<dbReference type="SUPFAM" id="SSF49764">
    <property type="entry name" value="HSP20-like chaperones"/>
    <property type="match status" value="1"/>
</dbReference>
<dbReference type="eggNOG" id="KOG1309">
    <property type="taxonomic scope" value="Eukaryota"/>
</dbReference>
<dbReference type="SMR" id="A2FIC0"/>
<dbReference type="InterPro" id="IPR007699">
    <property type="entry name" value="SGS_dom"/>
</dbReference>
<reference evidence="2" key="2">
    <citation type="journal article" date="2007" name="Science">
        <title>Draft genome sequence of the sexually transmitted pathogen Trichomonas vaginalis.</title>
        <authorList>
            <person name="Carlton J.M."/>
            <person name="Hirt R.P."/>
            <person name="Silva J.C."/>
            <person name="Delcher A.L."/>
            <person name="Schatz M."/>
            <person name="Zhao Q."/>
            <person name="Wortman J.R."/>
            <person name="Bidwell S.L."/>
            <person name="Alsmark U.C.M."/>
            <person name="Besteiro S."/>
            <person name="Sicheritz-Ponten T."/>
            <person name="Noel C.J."/>
            <person name="Dacks J.B."/>
            <person name="Foster P.G."/>
            <person name="Simillion C."/>
            <person name="Van de Peer Y."/>
            <person name="Miranda-Saavedra D."/>
            <person name="Barton G.J."/>
            <person name="Westrop G.D."/>
            <person name="Mueller S."/>
            <person name="Dessi D."/>
            <person name="Fiori P.L."/>
            <person name="Ren Q."/>
            <person name="Paulsen I."/>
            <person name="Zhang H."/>
            <person name="Bastida-Corcuera F.D."/>
            <person name="Simoes-Barbosa A."/>
            <person name="Brown M.T."/>
            <person name="Hayes R.D."/>
            <person name="Mukherjee M."/>
            <person name="Okumura C.Y."/>
            <person name="Schneider R."/>
            <person name="Smith A.J."/>
            <person name="Vanacova S."/>
            <person name="Villalvazo M."/>
            <person name="Haas B.J."/>
            <person name="Pertea M."/>
            <person name="Feldblyum T.V."/>
            <person name="Utterback T.R."/>
            <person name="Shu C.L."/>
            <person name="Osoegawa K."/>
            <person name="de Jong P.J."/>
            <person name="Hrdy I."/>
            <person name="Horvathova L."/>
            <person name="Zubacova Z."/>
            <person name="Dolezal P."/>
            <person name="Malik S.B."/>
            <person name="Logsdon J.M. Jr."/>
            <person name="Henze K."/>
            <person name="Gupta A."/>
            <person name="Wang C.C."/>
            <person name="Dunne R.L."/>
            <person name="Upcroft J.A."/>
            <person name="Upcroft P."/>
            <person name="White O."/>
            <person name="Salzberg S.L."/>
            <person name="Tang P."/>
            <person name="Chiu C.-H."/>
            <person name="Lee Y.-S."/>
            <person name="Embley T.M."/>
            <person name="Coombs G.H."/>
            <person name="Mottram J.C."/>
            <person name="Tachezy J."/>
            <person name="Fraser-Liggett C.M."/>
            <person name="Johnson P.J."/>
        </authorList>
    </citation>
    <scope>NUCLEOTIDE SEQUENCE [LARGE SCALE GENOMIC DNA]</scope>
    <source>
        <strain evidence="2">G3</strain>
    </source>
</reference>
<gene>
    <name evidence="2" type="ORF">TVAG_078170</name>
</gene>
<dbReference type="Gene3D" id="2.60.40.790">
    <property type="match status" value="1"/>
</dbReference>
<dbReference type="InterPro" id="IPR044563">
    <property type="entry name" value="Sgt1-like"/>
</dbReference>
<dbReference type="PANTHER" id="PTHR45862">
    <property type="entry name" value="PROTEIN SGT1 HOMOLOG"/>
    <property type="match status" value="1"/>
</dbReference>
<organism evidence="2 3">
    <name type="scientific">Trichomonas vaginalis (strain ATCC PRA-98 / G3)</name>
    <dbReference type="NCBI Taxonomy" id="412133"/>
    <lineage>
        <taxon>Eukaryota</taxon>
        <taxon>Metamonada</taxon>
        <taxon>Parabasalia</taxon>
        <taxon>Trichomonadida</taxon>
        <taxon>Trichomonadidae</taxon>
        <taxon>Trichomonas</taxon>
    </lineage>
</organism>
<reference evidence="2" key="1">
    <citation type="submission" date="2006-10" db="EMBL/GenBank/DDBJ databases">
        <authorList>
            <person name="Amadeo P."/>
            <person name="Zhao Q."/>
            <person name="Wortman J."/>
            <person name="Fraser-Liggett C."/>
            <person name="Carlton J."/>
        </authorList>
    </citation>
    <scope>NUCLEOTIDE SEQUENCE</scope>
    <source>
        <strain evidence="2">G3</strain>
    </source>
</reference>
<dbReference type="Proteomes" id="UP000001542">
    <property type="component" value="Unassembled WGS sequence"/>
</dbReference>
<dbReference type="GO" id="GO:0051087">
    <property type="term" value="F:protein-folding chaperone binding"/>
    <property type="evidence" value="ECO:0007669"/>
    <property type="project" value="InterPro"/>
</dbReference>
<sequence length="169" mass="19070">MSEFPLRNDSYQTAKNVAVTIYKSGKEVELLETHPEEKGIVIKVKVDGEEHIKAWAFFKDIKPSTMKIDNGSKKIEIAFEKAAVENWPHAEASSDATTPLYQKWSKVDFPEEEEVKDQGIDKFLQGIYANASDDAKRAMYKSFIESGGTVLSTNWEDVGKRKVEAQPPK</sequence>
<proteinExistence type="predicted"/>
<dbReference type="PROSITE" id="PS51048">
    <property type="entry name" value="SGS"/>
    <property type="match status" value="1"/>
</dbReference>
<keyword evidence="3" id="KW-1185">Reference proteome</keyword>
<dbReference type="EMBL" id="DS113810">
    <property type="protein sequence ID" value="EAX95361.1"/>
    <property type="molecule type" value="Genomic_DNA"/>
</dbReference>
<evidence type="ECO:0000313" key="2">
    <source>
        <dbReference type="EMBL" id="EAX95361.1"/>
    </source>
</evidence>
<dbReference type="VEuPathDB" id="TrichDB:TVAGG3_0558320"/>
<dbReference type="VEuPathDB" id="TrichDB:TVAG_078170"/>
<dbReference type="AlphaFoldDB" id="A2FIC0"/>
<dbReference type="RefSeq" id="XP_001308291.1">
    <property type="nucleotide sequence ID" value="XM_001308290.1"/>
</dbReference>